<comment type="caution">
    <text evidence="1">The sequence shown here is derived from an EMBL/GenBank/DDBJ whole genome shotgun (WGS) entry which is preliminary data.</text>
</comment>
<dbReference type="Proteomes" id="UP001161017">
    <property type="component" value="Unassembled WGS sequence"/>
</dbReference>
<evidence type="ECO:0000313" key="1">
    <source>
        <dbReference type="EMBL" id="MDI1490753.1"/>
    </source>
</evidence>
<name>A0AA43QQG7_9LECA</name>
<keyword evidence="2" id="KW-1185">Reference proteome</keyword>
<sequence>MDGNIEPHFNWKLTSRLSQNRVISRSPLSVLSIDATFPKGAVDATTVGILKVETPLLRISVEPGEGAPDDKSDLEPFKLMIDNSAGTVSTREERPRPFMDREFRLRFNTWNPSPLHGTRGQLDDDRDISERPQLFFMPLLTFNEIGRRYGDELPEVDELVGLMLEPTGSDRGQFKRCGTCSLEESMVALFLCDLGNQDLEEAMYEECKIDAIGLDDIVPSNWNGKDLDFIPKRFDRFVISIV</sequence>
<accession>A0AA43QQG7</accession>
<protein>
    <submittedName>
        <fullName evidence="1">Uncharacterized protein</fullName>
    </submittedName>
</protein>
<gene>
    <name evidence="1" type="ORF">OHK93_001957</name>
</gene>
<evidence type="ECO:0000313" key="2">
    <source>
        <dbReference type="Proteomes" id="UP001161017"/>
    </source>
</evidence>
<reference evidence="1" key="1">
    <citation type="journal article" date="2023" name="Genome Biol. Evol.">
        <title>First Whole Genome Sequence and Flow Cytometry Genome Size Data for the Lichen-Forming Fungus Ramalina farinacea (Ascomycota).</title>
        <authorList>
            <person name="Llewellyn T."/>
            <person name="Mian S."/>
            <person name="Hill R."/>
            <person name="Leitch I.J."/>
            <person name="Gaya E."/>
        </authorList>
    </citation>
    <scope>NUCLEOTIDE SEQUENCE</scope>
    <source>
        <strain evidence="1">LIQ254RAFAR</strain>
    </source>
</reference>
<dbReference type="AlphaFoldDB" id="A0AA43QQG7"/>
<proteinExistence type="predicted"/>
<organism evidence="1 2">
    <name type="scientific">Ramalina farinacea</name>
    <dbReference type="NCBI Taxonomy" id="258253"/>
    <lineage>
        <taxon>Eukaryota</taxon>
        <taxon>Fungi</taxon>
        <taxon>Dikarya</taxon>
        <taxon>Ascomycota</taxon>
        <taxon>Pezizomycotina</taxon>
        <taxon>Lecanoromycetes</taxon>
        <taxon>OSLEUM clade</taxon>
        <taxon>Lecanoromycetidae</taxon>
        <taxon>Lecanorales</taxon>
        <taxon>Lecanorineae</taxon>
        <taxon>Ramalinaceae</taxon>
        <taxon>Ramalina</taxon>
    </lineage>
</organism>
<dbReference type="EMBL" id="JAPUFD010000012">
    <property type="protein sequence ID" value="MDI1490753.1"/>
    <property type="molecule type" value="Genomic_DNA"/>
</dbReference>